<dbReference type="SMART" id="SM00211">
    <property type="entry name" value="TY"/>
    <property type="match status" value="1"/>
</dbReference>
<dbReference type="CDD" id="cd00191">
    <property type="entry name" value="TY"/>
    <property type="match status" value="1"/>
</dbReference>
<keyword evidence="3 5" id="KW-1015">Disulfide bond</keyword>
<dbReference type="InterPro" id="IPR036857">
    <property type="entry name" value="Thyroglobulin_1_sf"/>
</dbReference>
<evidence type="ECO:0000256" key="4">
    <source>
        <dbReference type="ARBA" id="ARBA00023180"/>
    </source>
</evidence>
<dbReference type="InterPro" id="IPR011988">
    <property type="entry name" value="MHC_II-assoc_invariant_trimer"/>
</dbReference>
<name>A0ABQ7TK61_PHRPL</name>
<evidence type="ECO:0000256" key="6">
    <source>
        <dbReference type="SAM" id="MobiDB-lite"/>
    </source>
</evidence>
<keyword evidence="4" id="KW-0325">Glycoprotein</keyword>
<gene>
    <name evidence="9" type="ORF">JD844_012259</name>
</gene>
<dbReference type="InterPro" id="IPR000716">
    <property type="entry name" value="Thyroglobulin_1"/>
</dbReference>
<dbReference type="InterPro" id="IPR015386">
    <property type="entry name" value="MHC_II-assoc_invar/CLIP_MHC-bd"/>
</dbReference>
<comment type="caution">
    <text evidence="9">The sequence shown here is derived from an EMBL/GenBank/DDBJ whole genome shotgun (WGS) entry which is preliminary data.</text>
</comment>
<dbReference type="SUPFAM" id="SSF57610">
    <property type="entry name" value="Thyroglobulin type-1 domain"/>
    <property type="match status" value="1"/>
</dbReference>
<dbReference type="InterPro" id="IPR052001">
    <property type="entry name" value="MHC-II_Gamma/Thyroglobulin"/>
</dbReference>
<evidence type="ECO:0000256" key="5">
    <source>
        <dbReference type="PROSITE-ProRule" id="PRU00500"/>
    </source>
</evidence>
<dbReference type="Gene3D" id="4.10.800.10">
    <property type="entry name" value="Thyroglobulin type-1"/>
    <property type="match status" value="1"/>
</dbReference>
<dbReference type="Gene3D" id="1.10.870.10">
    <property type="entry name" value="MHC class II-associated invariant chain, trimerisation domain"/>
    <property type="match status" value="1"/>
</dbReference>
<dbReference type="Proteomes" id="UP000826234">
    <property type="component" value="Unassembled WGS sequence"/>
</dbReference>
<feature type="region of interest" description="Disordered" evidence="6">
    <location>
        <begin position="1"/>
        <end position="21"/>
    </location>
</feature>
<protein>
    <recommendedName>
        <fullName evidence="8">Thyroglobulin type-1 domain-containing protein</fullName>
    </recommendedName>
</protein>
<feature type="disulfide bond" evidence="5">
    <location>
        <begin position="266"/>
        <end position="273"/>
    </location>
</feature>
<comment type="subcellular location">
    <subcellularLocation>
        <location evidence="1">Secreted</location>
    </subcellularLocation>
</comment>
<reference evidence="9 10" key="1">
    <citation type="journal article" date="2022" name="Gigascience">
        <title>A chromosome-level genome assembly and annotation of the desert horned lizard, Phrynosoma platyrhinos, provides insight into chromosomal rearrangements among reptiles.</title>
        <authorList>
            <person name="Koochekian N."/>
            <person name="Ascanio A."/>
            <person name="Farleigh K."/>
            <person name="Card D.C."/>
            <person name="Schield D.R."/>
            <person name="Castoe T.A."/>
            <person name="Jezkova T."/>
        </authorList>
    </citation>
    <scope>NUCLEOTIDE SEQUENCE [LARGE SCALE GENOMIC DNA]</scope>
    <source>
        <strain evidence="9">NK-2021</strain>
    </source>
</reference>
<evidence type="ECO:0000256" key="2">
    <source>
        <dbReference type="ARBA" id="ARBA00022525"/>
    </source>
</evidence>
<dbReference type="SUPFAM" id="SSF48305">
    <property type="entry name" value="Class II MHC-associated invariant chain ectoplasmic trimerization domain"/>
    <property type="match status" value="1"/>
</dbReference>
<dbReference type="Pfam" id="PF09307">
    <property type="entry name" value="MHC2-interact"/>
    <property type="match status" value="1"/>
</dbReference>
<evidence type="ECO:0000259" key="8">
    <source>
        <dbReference type="PROSITE" id="PS51162"/>
    </source>
</evidence>
<organism evidence="9 10">
    <name type="scientific">Phrynosoma platyrhinos</name>
    <name type="common">Desert horned lizard</name>
    <dbReference type="NCBI Taxonomy" id="52577"/>
    <lineage>
        <taxon>Eukaryota</taxon>
        <taxon>Metazoa</taxon>
        <taxon>Chordata</taxon>
        <taxon>Craniata</taxon>
        <taxon>Vertebrata</taxon>
        <taxon>Euteleostomi</taxon>
        <taxon>Lepidosauria</taxon>
        <taxon>Squamata</taxon>
        <taxon>Bifurcata</taxon>
        <taxon>Unidentata</taxon>
        <taxon>Episquamata</taxon>
        <taxon>Toxicofera</taxon>
        <taxon>Iguania</taxon>
        <taxon>Phrynosomatidae</taxon>
        <taxon>Phrynosomatinae</taxon>
        <taxon>Phrynosoma</taxon>
    </lineage>
</organism>
<dbReference type="Pfam" id="PF00086">
    <property type="entry name" value="Thyroglobulin_1"/>
    <property type="match status" value="1"/>
</dbReference>
<dbReference type="Pfam" id="PF08831">
    <property type="entry name" value="MHCassoc_trimer"/>
    <property type="match status" value="1"/>
</dbReference>
<feature type="domain" description="Thyroglobulin type-1" evidence="8">
    <location>
        <begin position="234"/>
        <end position="294"/>
    </location>
</feature>
<keyword evidence="7" id="KW-0812">Transmembrane</keyword>
<evidence type="ECO:0000256" key="7">
    <source>
        <dbReference type="SAM" id="Phobius"/>
    </source>
</evidence>
<keyword evidence="7" id="KW-1133">Transmembrane helix</keyword>
<comment type="caution">
    <text evidence="5">Lacks conserved residue(s) required for the propagation of feature annotation.</text>
</comment>
<dbReference type="PROSITE" id="PS51162">
    <property type="entry name" value="THYROGLOBULIN_1_2"/>
    <property type="match status" value="1"/>
</dbReference>
<dbReference type="InterPro" id="IPR022339">
    <property type="entry name" value="MHC_II-assoc_invar_chain"/>
</dbReference>
<proteinExistence type="predicted"/>
<dbReference type="PRINTS" id="PR01990">
    <property type="entry name" value="CD74ANTIGEN"/>
</dbReference>
<feature type="compositionally biased region" description="Low complexity" evidence="6">
    <location>
        <begin position="38"/>
        <end position="50"/>
    </location>
</feature>
<keyword evidence="10" id="KW-1185">Reference proteome</keyword>
<evidence type="ECO:0000313" key="10">
    <source>
        <dbReference type="Proteomes" id="UP000826234"/>
    </source>
</evidence>
<evidence type="ECO:0000256" key="3">
    <source>
        <dbReference type="ARBA" id="ARBA00023157"/>
    </source>
</evidence>
<feature type="region of interest" description="Disordered" evidence="6">
    <location>
        <begin position="38"/>
        <end position="74"/>
    </location>
</feature>
<dbReference type="EMBL" id="JAIPUX010000439">
    <property type="protein sequence ID" value="KAH0629840.1"/>
    <property type="molecule type" value="Genomic_DNA"/>
</dbReference>
<dbReference type="PANTHER" id="PTHR14093">
    <property type="entry name" value="HLA CLASS II GAMMA CHAIN"/>
    <property type="match status" value="1"/>
</dbReference>
<evidence type="ECO:0000256" key="1">
    <source>
        <dbReference type="ARBA" id="ARBA00004613"/>
    </source>
</evidence>
<dbReference type="PROSITE" id="PS00484">
    <property type="entry name" value="THYROGLOBULIN_1_1"/>
    <property type="match status" value="1"/>
</dbReference>
<dbReference type="InterPro" id="IPR036613">
    <property type="entry name" value="MHCII_invariant_trimer_sf"/>
</dbReference>
<evidence type="ECO:0000313" key="9">
    <source>
        <dbReference type="EMBL" id="KAH0629840.1"/>
    </source>
</evidence>
<accession>A0ABQ7TK61</accession>
<feature type="transmembrane region" description="Helical" evidence="7">
    <location>
        <begin position="82"/>
        <end position="105"/>
    </location>
</feature>
<keyword evidence="7" id="KW-0472">Membrane</keyword>
<sequence length="331" mass="37815">MAKRLNSACQPVTPFPGTNEMSRNKSLILLGKAFPLSFQPQQQKSSPEKPSTMEEDRSNLLPSPPADGVGQPARSSCSRGTIYTALSILVALLIAGQALTVFFVYHHNERITKLTKDTVELKLESLTQKLPQNTKPANRMQMSMVNMMPLVMRDDESLEYEAKLTNSTEDQVKRVLLQGNPLRKFPELNSNFMENIGQLRKRMDYEDWKAFETWMHKWLLFQMAQNQIPEEKVKTKCQREECAEGIHLGRFCAQCDENGYYLPKQCHHSTGFCWCVYKNGTEIEGTKVRGPLECTDNANKEGNFNYISSRSPAYHLQFALVSAILLYRFLN</sequence>
<dbReference type="PANTHER" id="PTHR14093:SF17">
    <property type="entry name" value="HLA CLASS II HISTOCOMPATIBILITY ANTIGEN GAMMA CHAIN"/>
    <property type="match status" value="1"/>
</dbReference>
<keyword evidence="2" id="KW-0964">Secreted</keyword>